<feature type="compositionally biased region" description="Basic and acidic residues" evidence="1">
    <location>
        <begin position="89"/>
        <end position="98"/>
    </location>
</feature>
<protein>
    <submittedName>
        <fullName evidence="2">Uncharacterized protein</fullName>
    </submittedName>
</protein>
<dbReference type="Proteomes" id="UP000317944">
    <property type="component" value="Unassembled WGS sequence"/>
</dbReference>
<evidence type="ECO:0000256" key="1">
    <source>
        <dbReference type="SAM" id="MobiDB-lite"/>
    </source>
</evidence>
<dbReference type="AlphaFoldDB" id="A0A544UHB9"/>
<dbReference type="EMBL" id="SADV01000009">
    <property type="protein sequence ID" value="TQR32221.1"/>
    <property type="molecule type" value="Genomic_DNA"/>
</dbReference>
<organism evidence="2 3">
    <name type="scientific">Lysinibacillus sphaericus</name>
    <name type="common">Bacillus sphaericus</name>
    <dbReference type="NCBI Taxonomy" id="1421"/>
    <lineage>
        <taxon>Bacteria</taxon>
        <taxon>Bacillati</taxon>
        <taxon>Bacillota</taxon>
        <taxon>Bacilli</taxon>
        <taxon>Bacillales</taxon>
        <taxon>Bacillaceae</taxon>
        <taxon>Lysinibacillus</taxon>
    </lineage>
</organism>
<evidence type="ECO:0000313" key="2">
    <source>
        <dbReference type="EMBL" id="TQR32221.1"/>
    </source>
</evidence>
<comment type="caution">
    <text evidence="2">The sequence shown here is derived from an EMBL/GenBank/DDBJ whole genome shotgun (WGS) entry which is preliminary data.</text>
</comment>
<name>A0A544UHB9_LYSSH</name>
<dbReference type="RefSeq" id="WP_142509156.1">
    <property type="nucleotide sequence ID" value="NZ_SADV01000009.1"/>
</dbReference>
<gene>
    <name evidence="2" type="ORF">C7Y47_12920</name>
</gene>
<sequence length="98" mass="10737">MKHENTLGAKNGRYLRSKGESLWSIGKYSWGIGQLAAEFQVLVAFLAWLAAEFRVLAAQLTLLAANSNISQYLRSKGESSQSIGKSPRKAKELPVKGN</sequence>
<evidence type="ECO:0000313" key="3">
    <source>
        <dbReference type="Proteomes" id="UP000317944"/>
    </source>
</evidence>
<accession>A0A544UHB9</accession>
<reference evidence="2 3" key="1">
    <citation type="submission" date="2018-03" db="EMBL/GenBank/DDBJ databases">
        <title>Aerobic endospore-forming bacteria genome sequencing and assembly.</title>
        <authorList>
            <person name="Cavalcante D.A."/>
            <person name="Driks A."/>
            <person name="Putonti C."/>
            <person name="De-Souza M.T."/>
        </authorList>
    </citation>
    <scope>NUCLEOTIDE SEQUENCE [LARGE SCALE GENOMIC DNA]</scope>
    <source>
        <strain evidence="2 3">SDF0037</strain>
    </source>
</reference>
<proteinExistence type="predicted"/>
<feature type="compositionally biased region" description="Polar residues" evidence="1">
    <location>
        <begin position="74"/>
        <end position="84"/>
    </location>
</feature>
<feature type="region of interest" description="Disordered" evidence="1">
    <location>
        <begin position="74"/>
        <end position="98"/>
    </location>
</feature>